<evidence type="ECO:0000256" key="5">
    <source>
        <dbReference type="ARBA" id="ARBA00023136"/>
    </source>
</evidence>
<comment type="subcellular location">
    <subcellularLocation>
        <location evidence="1">Cell membrane</location>
        <topology evidence="1">Multi-pass membrane protein</topology>
    </subcellularLocation>
</comment>
<evidence type="ECO:0000256" key="3">
    <source>
        <dbReference type="ARBA" id="ARBA00022692"/>
    </source>
</evidence>
<evidence type="ECO:0000256" key="4">
    <source>
        <dbReference type="ARBA" id="ARBA00022989"/>
    </source>
</evidence>
<keyword evidence="10" id="KW-1185">Reference proteome</keyword>
<evidence type="ECO:0000313" key="10">
    <source>
        <dbReference type="Proteomes" id="UP001165079"/>
    </source>
</evidence>
<accession>A0A9W6SGX9</accession>
<keyword evidence="4 7" id="KW-1133">Transmembrane helix</keyword>
<proteinExistence type="predicted"/>
<dbReference type="RefSeq" id="WP_285661002.1">
    <property type="nucleotide sequence ID" value="NZ_BSTX01000001.1"/>
</dbReference>
<feature type="transmembrane region" description="Helical" evidence="7">
    <location>
        <begin position="37"/>
        <end position="55"/>
    </location>
</feature>
<dbReference type="InterPro" id="IPR027379">
    <property type="entry name" value="CLS_N"/>
</dbReference>
<evidence type="ECO:0000313" key="9">
    <source>
        <dbReference type="EMBL" id="GLZ75777.1"/>
    </source>
</evidence>
<dbReference type="AlphaFoldDB" id="A0A9W6SGX9"/>
<gene>
    <name evidence="9" type="ORF">Afil01_05840</name>
</gene>
<name>A0A9W6SGX9_9ACTN</name>
<sequence>MIRVALFMFIVYVALVISALADCLGGELPPKHLPRPLWALVILALPLVGAVLWFATGRPKPLFGGSADTPAPPPRTTRAPDDDPDFLRDLDRKLKGDGS</sequence>
<keyword evidence="3 7" id="KW-0812">Transmembrane</keyword>
<evidence type="ECO:0000256" key="6">
    <source>
        <dbReference type="SAM" id="MobiDB-lite"/>
    </source>
</evidence>
<reference evidence="9" key="1">
    <citation type="submission" date="2023-03" db="EMBL/GenBank/DDBJ databases">
        <title>Actinorhabdospora filicis NBRC 111898.</title>
        <authorList>
            <person name="Ichikawa N."/>
            <person name="Sato H."/>
            <person name="Tonouchi N."/>
        </authorList>
    </citation>
    <scope>NUCLEOTIDE SEQUENCE</scope>
    <source>
        <strain evidence="9">NBRC 111898</strain>
    </source>
</reference>
<protein>
    <submittedName>
        <fullName evidence="9">Membrane protein</fullName>
    </submittedName>
</protein>
<dbReference type="EMBL" id="BSTX01000001">
    <property type="protein sequence ID" value="GLZ75777.1"/>
    <property type="molecule type" value="Genomic_DNA"/>
</dbReference>
<dbReference type="GO" id="GO:0005886">
    <property type="term" value="C:plasma membrane"/>
    <property type="evidence" value="ECO:0007669"/>
    <property type="project" value="UniProtKB-SubCell"/>
</dbReference>
<evidence type="ECO:0000259" key="8">
    <source>
        <dbReference type="Pfam" id="PF13396"/>
    </source>
</evidence>
<feature type="compositionally biased region" description="Basic and acidic residues" evidence="6">
    <location>
        <begin position="78"/>
        <end position="87"/>
    </location>
</feature>
<dbReference type="Proteomes" id="UP001165079">
    <property type="component" value="Unassembled WGS sequence"/>
</dbReference>
<comment type="caution">
    <text evidence="9">The sequence shown here is derived from an EMBL/GenBank/DDBJ whole genome shotgun (WGS) entry which is preliminary data.</text>
</comment>
<feature type="region of interest" description="Disordered" evidence="6">
    <location>
        <begin position="63"/>
        <end position="87"/>
    </location>
</feature>
<evidence type="ECO:0000256" key="2">
    <source>
        <dbReference type="ARBA" id="ARBA00022475"/>
    </source>
</evidence>
<evidence type="ECO:0000256" key="7">
    <source>
        <dbReference type="SAM" id="Phobius"/>
    </source>
</evidence>
<evidence type="ECO:0000256" key="1">
    <source>
        <dbReference type="ARBA" id="ARBA00004651"/>
    </source>
</evidence>
<keyword evidence="5 7" id="KW-0472">Membrane</keyword>
<keyword evidence="2" id="KW-1003">Cell membrane</keyword>
<organism evidence="9 10">
    <name type="scientific">Actinorhabdospora filicis</name>
    <dbReference type="NCBI Taxonomy" id="1785913"/>
    <lineage>
        <taxon>Bacteria</taxon>
        <taxon>Bacillati</taxon>
        <taxon>Actinomycetota</taxon>
        <taxon>Actinomycetes</taxon>
        <taxon>Micromonosporales</taxon>
        <taxon>Micromonosporaceae</taxon>
        <taxon>Actinorhabdospora</taxon>
    </lineage>
</organism>
<dbReference type="Pfam" id="PF13396">
    <property type="entry name" value="PLDc_N"/>
    <property type="match status" value="1"/>
</dbReference>
<feature type="domain" description="Cardiolipin synthase N-terminal" evidence="8">
    <location>
        <begin position="14"/>
        <end position="58"/>
    </location>
</feature>